<dbReference type="RefSeq" id="WP_280656913.1">
    <property type="nucleotide sequence ID" value="NZ_JANQDL010000082.1"/>
</dbReference>
<comment type="caution">
    <text evidence="2">The sequence shown here is derived from an EMBL/GenBank/DDBJ whole genome shotgun (WGS) entry which is preliminary data.</text>
</comment>
<feature type="transmembrane region" description="Helical" evidence="1">
    <location>
        <begin position="177"/>
        <end position="203"/>
    </location>
</feature>
<feature type="transmembrane region" description="Helical" evidence="1">
    <location>
        <begin position="63"/>
        <end position="87"/>
    </location>
</feature>
<dbReference type="AlphaFoldDB" id="A0AA43GZ92"/>
<feature type="transmembrane region" description="Helical" evidence="1">
    <location>
        <begin position="210"/>
        <end position="230"/>
    </location>
</feature>
<dbReference type="EMBL" id="JANQDL010000082">
    <property type="protein sequence ID" value="MDH6064476.1"/>
    <property type="molecule type" value="Genomic_DNA"/>
</dbReference>
<sequence>MLTKKSFLVGWKKYFIQPGVLGWMIGVSILVLFISSSLRHFLFQSNALDLAIFDQWVYLTSQGLPPISSIFGFHMVGDHAAFILYLIALPYKIYPDVHWLFAIQAIALALGCLPIYALSLQTGLSVPYGRAIALSYLLYPALFNINFFTDFRPESIAVPAILWAMWAAIASKTRQLIIATSLVLICKDSLSLTVIAFGIWLWLCQHRRMYGIGCIVAGTIWYLLTVGYLVPLLRGGQPGGVVFYSSFGNSPKEIIWNFINNPGLILGKLFLPDTLFYYFLLLLPVIIGLHWRKSTVLLPGLPMLFLNIISDYWAQRDLIHHYSLPIFPFIIVWLLQSIEEYQQEKKRHWLQPRILITWAVIMFLLLAKYEFFITRYLSNIPNLKFLHTAVSLIPTQASVITTSRIAPHLSQRENIQLINKNSNALQITEQQFDYVMLDLNFSENKDPEFNPHLVTELKTRQGFNLLYHNGDVYLFNKP</sequence>
<feature type="transmembrane region" description="Helical" evidence="1">
    <location>
        <begin position="131"/>
        <end position="148"/>
    </location>
</feature>
<dbReference type="InterPro" id="IPR018650">
    <property type="entry name" value="STSV1_Orf64"/>
</dbReference>
<feature type="transmembrane region" description="Helical" evidence="1">
    <location>
        <begin position="155"/>
        <end position="171"/>
    </location>
</feature>
<feature type="transmembrane region" description="Helical" evidence="1">
    <location>
        <begin position="20"/>
        <end position="43"/>
    </location>
</feature>
<evidence type="ECO:0000313" key="3">
    <source>
        <dbReference type="Proteomes" id="UP001159370"/>
    </source>
</evidence>
<evidence type="ECO:0000256" key="1">
    <source>
        <dbReference type="SAM" id="Phobius"/>
    </source>
</evidence>
<evidence type="ECO:0000313" key="2">
    <source>
        <dbReference type="EMBL" id="MDH6064476.1"/>
    </source>
</evidence>
<accession>A0AA43GZ92</accession>
<keyword evidence="1" id="KW-0812">Transmembrane</keyword>
<keyword evidence="1" id="KW-0472">Membrane</keyword>
<gene>
    <name evidence="2" type="ORF">NWP23_11995</name>
</gene>
<feature type="transmembrane region" description="Helical" evidence="1">
    <location>
        <begin position="319"/>
        <end position="335"/>
    </location>
</feature>
<protein>
    <submittedName>
        <fullName evidence="2">DUF2079 domain-containing protein</fullName>
    </submittedName>
</protein>
<feature type="transmembrane region" description="Helical" evidence="1">
    <location>
        <begin position="99"/>
        <end position="119"/>
    </location>
</feature>
<feature type="transmembrane region" description="Helical" evidence="1">
    <location>
        <begin position="296"/>
        <end position="313"/>
    </location>
</feature>
<feature type="transmembrane region" description="Helical" evidence="1">
    <location>
        <begin position="275"/>
        <end position="291"/>
    </location>
</feature>
<keyword evidence="1" id="KW-1133">Transmembrane helix</keyword>
<proteinExistence type="predicted"/>
<name>A0AA43GZ92_9CYAN</name>
<reference evidence="2 3" key="1">
    <citation type="journal article" date="2023" name="J. Phycol.">
        <title>Chrysosporum ovalisporum is synonymous with the true-branching cyanobacterium Umezakia natans (Nostocales/Aphanizomenonaceae).</title>
        <authorList>
            <person name="McGregor G.B."/>
            <person name="Sendall B.C."/>
            <person name="Niiyama Y."/>
            <person name="Tuji A."/>
            <person name="Willis A."/>
        </authorList>
    </citation>
    <scope>NUCLEOTIDE SEQUENCE [LARGE SCALE GENOMIC DNA]</scope>
    <source>
        <strain evidence="2 3">FSS-62</strain>
    </source>
</reference>
<dbReference type="Pfam" id="PF09852">
    <property type="entry name" value="DUF2079"/>
    <property type="match status" value="1"/>
</dbReference>
<feature type="transmembrane region" description="Helical" evidence="1">
    <location>
        <begin position="355"/>
        <end position="377"/>
    </location>
</feature>
<organism evidence="2 3">
    <name type="scientific">Umezakia ovalisporum FSS-62</name>
    <dbReference type="NCBI Taxonomy" id="2971776"/>
    <lineage>
        <taxon>Bacteria</taxon>
        <taxon>Bacillati</taxon>
        <taxon>Cyanobacteriota</taxon>
        <taxon>Cyanophyceae</taxon>
        <taxon>Nostocales</taxon>
        <taxon>Nodulariaceae</taxon>
        <taxon>Umezakia</taxon>
    </lineage>
</organism>
<dbReference type="Proteomes" id="UP001159370">
    <property type="component" value="Unassembled WGS sequence"/>
</dbReference>